<feature type="region of interest" description="Disordered" evidence="6">
    <location>
        <begin position="159"/>
        <end position="265"/>
    </location>
</feature>
<keyword evidence="5" id="KW-1015">Disulfide bond</keyword>
<evidence type="ECO:0000256" key="2">
    <source>
        <dbReference type="ARBA" id="ARBA00022525"/>
    </source>
</evidence>
<name>A0A9D3TEC6_MEGAT</name>
<evidence type="ECO:0000256" key="7">
    <source>
        <dbReference type="SAM" id="SignalP"/>
    </source>
</evidence>
<evidence type="ECO:0000259" key="8">
    <source>
        <dbReference type="PROSITE" id="PS51041"/>
    </source>
</evidence>
<evidence type="ECO:0000313" key="10">
    <source>
        <dbReference type="Proteomes" id="UP001046870"/>
    </source>
</evidence>
<evidence type="ECO:0000256" key="3">
    <source>
        <dbReference type="ARBA" id="ARBA00022530"/>
    </source>
</evidence>
<comment type="subcellular location">
    <subcellularLocation>
        <location evidence="1">Secreted</location>
        <location evidence="1">Extracellular space</location>
        <location evidence="1">Extracellular matrix</location>
    </subcellularLocation>
</comment>
<dbReference type="InterPro" id="IPR008160">
    <property type="entry name" value="Collagen"/>
</dbReference>
<evidence type="ECO:0000256" key="5">
    <source>
        <dbReference type="ARBA" id="ARBA00023157"/>
    </source>
</evidence>
<feature type="region of interest" description="Disordered" evidence="6">
    <location>
        <begin position="282"/>
        <end position="364"/>
    </location>
</feature>
<keyword evidence="3" id="KW-0272">Extracellular matrix</keyword>
<feature type="compositionally biased region" description="Pro residues" evidence="6">
    <location>
        <begin position="248"/>
        <end position="259"/>
    </location>
</feature>
<evidence type="ECO:0000313" key="9">
    <source>
        <dbReference type="EMBL" id="KAG7483818.1"/>
    </source>
</evidence>
<dbReference type="Pfam" id="PF07546">
    <property type="entry name" value="EMI"/>
    <property type="match status" value="1"/>
</dbReference>
<dbReference type="AlphaFoldDB" id="A0A9D3TEC6"/>
<gene>
    <name evidence="9" type="ORF">MATL_G00042320</name>
</gene>
<dbReference type="PANTHER" id="PTHR15427:SF23">
    <property type="entry name" value="EMI DOMAIN-CONTAINING PROTEIN 1"/>
    <property type="match status" value="1"/>
</dbReference>
<feature type="signal peptide" evidence="7">
    <location>
        <begin position="1"/>
        <end position="21"/>
    </location>
</feature>
<dbReference type="PANTHER" id="PTHR15427">
    <property type="entry name" value="EMILIN ELASTIN MICROFIBRIL INTERFACE-LOCATED PROTEIN ELASTIN MICROFIBRIL INTERFACER"/>
    <property type="match status" value="1"/>
</dbReference>
<dbReference type="InterPro" id="IPR050392">
    <property type="entry name" value="Collagen/C1q_domain"/>
</dbReference>
<dbReference type="OrthoDB" id="9837521at2759"/>
<feature type="compositionally biased region" description="Pro residues" evidence="6">
    <location>
        <begin position="286"/>
        <end position="310"/>
    </location>
</feature>
<reference evidence="9" key="1">
    <citation type="submission" date="2021-01" db="EMBL/GenBank/DDBJ databases">
        <authorList>
            <person name="Zahm M."/>
            <person name="Roques C."/>
            <person name="Cabau C."/>
            <person name="Klopp C."/>
            <person name="Donnadieu C."/>
            <person name="Jouanno E."/>
            <person name="Lampietro C."/>
            <person name="Louis A."/>
            <person name="Herpin A."/>
            <person name="Echchiki A."/>
            <person name="Berthelot C."/>
            <person name="Parey E."/>
            <person name="Roest-Crollius H."/>
            <person name="Braasch I."/>
            <person name="Postlethwait J."/>
            <person name="Bobe J."/>
            <person name="Montfort J."/>
            <person name="Bouchez O."/>
            <person name="Begum T."/>
            <person name="Mejri S."/>
            <person name="Adams A."/>
            <person name="Chen W.-J."/>
            <person name="Guiguen Y."/>
        </authorList>
    </citation>
    <scope>NUCLEOTIDE SEQUENCE</scope>
    <source>
        <strain evidence="9">YG-15Mar2019-1</strain>
        <tissue evidence="9">Brain</tissue>
    </source>
</reference>
<feature type="compositionally biased region" description="Low complexity" evidence="6">
    <location>
        <begin position="220"/>
        <end position="247"/>
    </location>
</feature>
<keyword evidence="2" id="KW-0964">Secreted</keyword>
<dbReference type="Pfam" id="PF01391">
    <property type="entry name" value="Collagen"/>
    <property type="match status" value="2"/>
</dbReference>
<protein>
    <recommendedName>
        <fullName evidence="8">EMI domain-containing protein</fullName>
    </recommendedName>
</protein>
<evidence type="ECO:0000256" key="4">
    <source>
        <dbReference type="ARBA" id="ARBA00022729"/>
    </source>
</evidence>
<dbReference type="PROSITE" id="PS51041">
    <property type="entry name" value="EMI"/>
    <property type="match status" value="1"/>
</dbReference>
<organism evidence="9 10">
    <name type="scientific">Megalops atlanticus</name>
    <name type="common">Tarpon</name>
    <name type="synonym">Clupea gigantea</name>
    <dbReference type="NCBI Taxonomy" id="7932"/>
    <lineage>
        <taxon>Eukaryota</taxon>
        <taxon>Metazoa</taxon>
        <taxon>Chordata</taxon>
        <taxon>Craniata</taxon>
        <taxon>Vertebrata</taxon>
        <taxon>Euteleostomi</taxon>
        <taxon>Actinopterygii</taxon>
        <taxon>Neopterygii</taxon>
        <taxon>Teleostei</taxon>
        <taxon>Elopiformes</taxon>
        <taxon>Megalopidae</taxon>
        <taxon>Megalops</taxon>
    </lineage>
</organism>
<feature type="chain" id="PRO_5038351191" description="EMI domain-containing protein" evidence="7">
    <location>
        <begin position="22"/>
        <end position="446"/>
    </location>
</feature>
<keyword evidence="4 7" id="KW-0732">Signal</keyword>
<keyword evidence="10" id="KW-1185">Reference proteome</keyword>
<dbReference type="EMBL" id="JAFDVH010000003">
    <property type="protein sequence ID" value="KAG7483818.1"/>
    <property type="molecule type" value="Genomic_DNA"/>
</dbReference>
<proteinExistence type="predicted"/>
<feature type="compositionally biased region" description="Pro residues" evidence="6">
    <location>
        <begin position="194"/>
        <end position="218"/>
    </location>
</feature>
<dbReference type="InterPro" id="IPR011489">
    <property type="entry name" value="EMI_domain"/>
</dbReference>
<dbReference type="GO" id="GO:0005576">
    <property type="term" value="C:extracellular region"/>
    <property type="evidence" value="ECO:0007669"/>
    <property type="project" value="UniProtKB-SubCell"/>
</dbReference>
<dbReference type="Proteomes" id="UP001046870">
    <property type="component" value="Chromosome 3"/>
</dbReference>
<evidence type="ECO:0000256" key="1">
    <source>
        <dbReference type="ARBA" id="ARBA00004498"/>
    </source>
</evidence>
<accession>A0A9D3TEC6</accession>
<comment type="caution">
    <text evidence="9">The sequence shown here is derived from an EMBL/GenBank/DDBJ whole genome shotgun (WGS) entry which is preliminary data.</text>
</comment>
<evidence type="ECO:0000256" key="6">
    <source>
        <dbReference type="SAM" id="MobiDB-lite"/>
    </source>
</evidence>
<sequence>MRTAVLYVLCVWMFSPGLSRGTGFIYKFPGVTVQRINSEQNAGLPASASTYRRNWCQYTVSKTVSCQVHNGTETQLQRVFQSCRWPGPCTNLISYRTVVRPTYRVSYRQVTALEWRCCPGFLGADCSEECMNCTGYADMNDRLSTIEFKIMLLEAAGPPPPSVPNLPERSTDNEVDTPKPTPIGPPTIGLPGVRGPPGPVGPPGSPGSAGPPGPPGPPGEMGSIGKPGPMGPRGPQGQRGFPGETGLPGPPGPPGPPSPFTLRGDVFGLTTKEHGVEELLNQKALPGPPGPAGPPGPPGPPGPAGPPGYPGSPGRNAERADSGKLGAPGPKGDPGERGPPGFTGERGQPGAPGPKGEPGDGLAEGEGVQQLREALKILAERVLILEHMIGVHENPLEPGSGLDILTDIIALPAVNNKQAGRNALLSSFLLGDRNLIGRNRDKRRPN</sequence>
<feature type="domain" description="EMI" evidence="8">
    <location>
        <begin position="52"/>
        <end position="128"/>
    </location>
</feature>